<reference evidence="2 3" key="1">
    <citation type="submission" date="2020-07" db="EMBL/GenBank/DDBJ databases">
        <title>Genomic Encyclopedia of Type Strains, Phase IV (KMG-V): Genome sequencing to study the core and pangenomes of soil and plant-associated prokaryotes.</title>
        <authorList>
            <person name="Whitman W."/>
        </authorList>
    </citation>
    <scope>NUCLEOTIDE SEQUENCE [LARGE SCALE GENOMIC DNA]</scope>
    <source>
        <strain evidence="2 3">M8UP30</strain>
    </source>
</reference>
<dbReference type="AlphaFoldDB" id="A0A7Y9NRM5"/>
<feature type="transmembrane region" description="Helical" evidence="1">
    <location>
        <begin position="30"/>
        <end position="51"/>
    </location>
</feature>
<feature type="transmembrane region" description="Helical" evidence="1">
    <location>
        <begin position="71"/>
        <end position="89"/>
    </location>
</feature>
<gene>
    <name evidence="2" type="ORF">HDF12_004534</name>
</gene>
<feature type="transmembrane region" description="Helical" evidence="1">
    <location>
        <begin position="169"/>
        <end position="187"/>
    </location>
</feature>
<feature type="transmembrane region" description="Helical" evidence="1">
    <location>
        <begin position="240"/>
        <end position="260"/>
    </location>
</feature>
<keyword evidence="1" id="KW-0472">Membrane</keyword>
<proteinExistence type="predicted"/>
<evidence type="ECO:0000313" key="2">
    <source>
        <dbReference type="EMBL" id="NYF54112.1"/>
    </source>
</evidence>
<feature type="transmembrane region" description="Helical" evidence="1">
    <location>
        <begin position="199"/>
        <end position="220"/>
    </location>
</feature>
<organism evidence="2 3">
    <name type="scientific">Tunturiibacter lichenicola</name>
    <dbReference type="NCBI Taxonomy" id="2051959"/>
    <lineage>
        <taxon>Bacteria</taxon>
        <taxon>Pseudomonadati</taxon>
        <taxon>Acidobacteriota</taxon>
        <taxon>Terriglobia</taxon>
        <taxon>Terriglobales</taxon>
        <taxon>Acidobacteriaceae</taxon>
        <taxon>Tunturiibacter</taxon>
    </lineage>
</organism>
<feature type="transmembrane region" description="Helical" evidence="1">
    <location>
        <begin position="144"/>
        <end position="163"/>
    </location>
</feature>
<keyword evidence="1" id="KW-0812">Transmembrane</keyword>
<accession>A0A7Y9NRM5</accession>
<dbReference type="Proteomes" id="UP000534186">
    <property type="component" value="Unassembled WGS sequence"/>
</dbReference>
<sequence>MTHMNPGSIDWLAQFSQSITNLTLNNGGALSNFGMIFLTFIATMMLFGIAVRMSPWSAHFGGYRSVSLDELKVFLFRFLFCLVIEHYWVNNLPGASFGFNRMFSYMAAAISQILDQNSLNQLTTLFNTAGQNTPMPTVFAPTEVICYFFVTGFLGMASGVLFLVNCSSFIFYAIAALFGPLLIPLYLTETFRGKFIHFIETLASLAMIRAVAAAFIYVWTQFLVGFINQTFQGQYTIANWIANLIPFLTIFVAFIANMLLVPTITQMIFGGGAGSAGKVGEIAERAALMGMM</sequence>
<evidence type="ECO:0000313" key="3">
    <source>
        <dbReference type="Proteomes" id="UP000534186"/>
    </source>
</evidence>
<evidence type="ECO:0000256" key="1">
    <source>
        <dbReference type="SAM" id="Phobius"/>
    </source>
</evidence>
<keyword evidence="1" id="KW-1133">Transmembrane helix</keyword>
<comment type="caution">
    <text evidence="2">The sequence shown here is derived from an EMBL/GenBank/DDBJ whole genome shotgun (WGS) entry which is preliminary data.</text>
</comment>
<protein>
    <submittedName>
        <fullName evidence="2">Type IV secretion system protein VirB6</fullName>
    </submittedName>
</protein>
<dbReference type="EMBL" id="JACCCV010000003">
    <property type="protein sequence ID" value="NYF54112.1"/>
    <property type="molecule type" value="Genomic_DNA"/>
</dbReference>
<name>A0A7Y9NRM5_9BACT</name>